<dbReference type="SUPFAM" id="SSF52490">
    <property type="entry name" value="Tubulin nucleotide-binding domain-like"/>
    <property type="match status" value="1"/>
</dbReference>
<organism evidence="8 9">
    <name type="scientific">Anthostomella pinea</name>
    <dbReference type="NCBI Taxonomy" id="933095"/>
    <lineage>
        <taxon>Eukaryota</taxon>
        <taxon>Fungi</taxon>
        <taxon>Dikarya</taxon>
        <taxon>Ascomycota</taxon>
        <taxon>Pezizomycotina</taxon>
        <taxon>Sordariomycetes</taxon>
        <taxon>Xylariomycetidae</taxon>
        <taxon>Xylariales</taxon>
        <taxon>Xylariaceae</taxon>
        <taxon>Anthostomella</taxon>
    </lineage>
</organism>
<dbReference type="PANTHER" id="PTHR13391">
    <property type="entry name" value="MITOCHONDRIAL DISTRIBUTION REGULATOR MISATO"/>
    <property type="match status" value="1"/>
</dbReference>
<feature type="domain" description="DML1/Misato tubulin" evidence="7">
    <location>
        <begin position="118"/>
        <end position="303"/>
    </location>
</feature>
<dbReference type="Pfam" id="PF14881">
    <property type="entry name" value="Tubulin_3"/>
    <property type="match status" value="1"/>
</dbReference>
<dbReference type="Proteomes" id="UP001295740">
    <property type="component" value="Unassembled WGS sequence"/>
</dbReference>
<comment type="function">
    <text evidence="1">Involved in the partitioning of the mitochondrial organelle and mitochondrial DNA (mtDNA) inheritance.</text>
</comment>
<feature type="compositionally biased region" description="Basic and acidic residues" evidence="5">
    <location>
        <begin position="417"/>
        <end position="432"/>
    </location>
</feature>
<gene>
    <name evidence="8" type="ORF">KHLLAP_LOCUS7354</name>
</gene>
<evidence type="ECO:0000256" key="1">
    <source>
        <dbReference type="ARBA" id="ARBA00003757"/>
    </source>
</evidence>
<evidence type="ECO:0000313" key="8">
    <source>
        <dbReference type="EMBL" id="CAJ2506886.1"/>
    </source>
</evidence>
<dbReference type="InterPro" id="IPR049942">
    <property type="entry name" value="DML1/Misato"/>
</dbReference>
<dbReference type="GO" id="GO:0007005">
    <property type="term" value="P:mitochondrion organization"/>
    <property type="evidence" value="ECO:0007669"/>
    <property type="project" value="InterPro"/>
</dbReference>
<feature type="region of interest" description="Disordered" evidence="5">
    <location>
        <begin position="337"/>
        <end position="441"/>
    </location>
</feature>
<evidence type="ECO:0000256" key="2">
    <source>
        <dbReference type="ARBA" id="ARBA00004173"/>
    </source>
</evidence>
<comment type="subcellular location">
    <subcellularLocation>
        <location evidence="2">Mitochondrion</location>
    </subcellularLocation>
</comment>
<dbReference type="PROSITE" id="PS00228">
    <property type="entry name" value="TUBULIN_B_AUTOREG"/>
    <property type="match status" value="1"/>
</dbReference>
<feature type="domain" description="Misato Segment II tubulin-like" evidence="6">
    <location>
        <begin position="2"/>
        <end position="113"/>
    </location>
</feature>
<dbReference type="InterPro" id="IPR029209">
    <property type="entry name" value="DML1/Misato_tubulin"/>
</dbReference>
<evidence type="ECO:0000256" key="3">
    <source>
        <dbReference type="ARBA" id="ARBA00008507"/>
    </source>
</evidence>
<dbReference type="InterPro" id="IPR019605">
    <property type="entry name" value="Misato_II_tubulin-like"/>
</dbReference>
<evidence type="ECO:0000313" key="9">
    <source>
        <dbReference type="Proteomes" id="UP001295740"/>
    </source>
</evidence>
<reference evidence="8" key="1">
    <citation type="submission" date="2023-10" db="EMBL/GenBank/DDBJ databases">
        <authorList>
            <person name="Hackl T."/>
        </authorList>
    </citation>
    <scope>NUCLEOTIDE SEQUENCE</scope>
</reference>
<dbReference type="GO" id="GO:0005739">
    <property type="term" value="C:mitochondrion"/>
    <property type="evidence" value="ECO:0007669"/>
    <property type="project" value="UniProtKB-SubCell"/>
</dbReference>
<dbReference type="InterPro" id="IPR036525">
    <property type="entry name" value="Tubulin/FtsZ_GTPase_sf"/>
</dbReference>
<sequence length="545" mass="61270">MREIITLQLGQQSNYVATHFWNTQESYFTYGADEESPVDHDVHFRPGLGADGTETYMPRTVIYDLKGGFGTLRQLNALYDTKDDASAASLWSGQTAIHRQQPIEASAYQQSLDTGQTPPELTTSAVRYWSDFNRVFFHPRSIIQLNEYELNSSLMPFEKWHMGEELFASLDKDHDLVDRDLRPFVEEADQMQGIQVMTGLDDAWGGFAAKYMERLRDEYGKTPLWVFGVQEPVRGLPREKKMLKLVNKARALAELNSQASLIVPLSLPESPLPSSIRLDPSSPWHVSALFAAAIESTTLYTRLKTTDRLYSSNLGNMTDLLNVFGKQTIANIEMSSVGKPKSQQNGANGGGLALNGRGEHISSAYDDVPEDGSETGSQKGMLSLDVDLSSPQDLSLDPGRRRGRKRHVFSQVQTYRGPEDPEDKRKEDENSREAGYGMRRRTKVHDYRSTVPFPIIDSYPKIFRDVRRSTTDADDEDDDKPPREFLPMRTALSTDTSVMNKVKALRTAVVRSIGLEDRETVGNELAEIAEGYREGWDSGSDEDDD</sequence>
<accession>A0AAI8YJ85</accession>
<protein>
    <submittedName>
        <fullName evidence="8">Uu.00g080720.m01.CDS01</fullName>
    </submittedName>
</protein>
<evidence type="ECO:0000256" key="5">
    <source>
        <dbReference type="SAM" id="MobiDB-lite"/>
    </source>
</evidence>
<dbReference type="CDD" id="cd06060">
    <property type="entry name" value="misato"/>
    <property type="match status" value="1"/>
</dbReference>
<keyword evidence="4" id="KW-0496">Mitochondrion</keyword>
<dbReference type="Pfam" id="PF10644">
    <property type="entry name" value="Misat_Tub_SegII"/>
    <property type="match status" value="1"/>
</dbReference>
<evidence type="ECO:0000256" key="4">
    <source>
        <dbReference type="ARBA" id="ARBA00023128"/>
    </source>
</evidence>
<evidence type="ECO:0000259" key="6">
    <source>
        <dbReference type="Pfam" id="PF10644"/>
    </source>
</evidence>
<dbReference type="EMBL" id="CAUWAG010000010">
    <property type="protein sequence ID" value="CAJ2506886.1"/>
    <property type="molecule type" value="Genomic_DNA"/>
</dbReference>
<comment type="similarity">
    <text evidence="3">Belongs to the misato family.</text>
</comment>
<name>A0AAI8YJ85_9PEZI</name>
<comment type="caution">
    <text evidence="8">The sequence shown here is derived from an EMBL/GenBank/DDBJ whole genome shotgun (WGS) entry which is preliminary data.</text>
</comment>
<dbReference type="InterPro" id="IPR013838">
    <property type="entry name" value="Beta-tubulin_BS"/>
</dbReference>
<keyword evidence="9" id="KW-1185">Reference proteome</keyword>
<evidence type="ECO:0000259" key="7">
    <source>
        <dbReference type="Pfam" id="PF14881"/>
    </source>
</evidence>
<proteinExistence type="inferred from homology"/>
<dbReference type="AlphaFoldDB" id="A0AAI8YJ85"/>
<dbReference type="PANTHER" id="PTHR13391:SF0">
    <property type="entry name" value="PROTEIN MISATO HOMOLOG 1"/>
    <property type="match status" value="1"/>
</dbReference>
<dbReference type="Gene3D" id="3.40.50.1440">
    <property type="entry name" value="Tubulin/FtsZ, GTPase domain"/>
    <property type="match status" value="1"/>
</dbReference>